<name>A0ABW9QZB5_9ACTN</name>
<comment type="caution">
    <text evidence="1">The sequence shown here is derived from an EMBL/GenBank/DDBJ whole genome shotgun (WGS) entry which is preliminary data.</text>
</comment>
<evidence type="ECO:0000313" key="2">
    <source>
        <dbReference type="Proteomes" id="UP000437736"/>
    </source>
</evidence>
<dbReference type="PANTHER" id="PTHR33428:SF14">
    <property type="entry name" value="CARBOXYLESTERASE TYPE B DOMAIN-CONTAINING PROTEIN"/>
    <property type="match status" value="1"/>
</dbReference>
<dbReference type="Proteomes" id="UP000437736">
    <property type="component" value="Unassembled WGS sequence"/>
</dbReference>
<protein>
    <recommendedName>
        <fullName evidence="3">Alpha/beta hydrolase</fullName>
    </recommendedName>
</protein>
<feature type="non-terminal residue" evidence="1">
    <location>
        <position position="179"/>
    </location>
</feature>
<dbReference type="SUPFAM" id="SSF53474">
    <property type="entry name" value="alpha/beta-Hydrolases"/>
    <property type="match status" value="1"/>
</dbReference>
<sequence length="179" mass="18277">TTLRAPAVERPPFAVASVTLPLMDGSRPVPTIVRYPAVRVHGTLIPARKAAPFPLIVFSGGWKVGPSAYSDLLGAWTAAGYVVAFPEYPGTLPGEKTPGEGDIANHPGDLLAVLTALHHASGPLDGLIDQARLGLAGHSDGGDVTDAVVANSCCHIAGVTAAVILSGAELDSWRGAYGP</sequence>
<gene>
    <name evidence="1" type="ORF">GHK86_19910</name>
</gene>
<keyword evidence="2" id="KW-1185">Reference proteome</keyword>
<dbReference type="Gene3D" id="3.40.50.1820">
    <property type="entry name" value="alpha/beta hydrolase"/>
    <property type="match status" value="1"/>
</dbReference>
<accession>A0ABW9QZB5</accession>
<dbReference type="InterPro" id="IPR029058">
    <property type="entry name" value="AB_hydrolase_fold"/>
</dbReference>
<proteinExistence type="predicted"/>
<dbReference type="EMBL" id="WJHE01001339">
    <property type="protein sequence ID" value="MST34981.1"/>
    <property type="molecule type" value="Genomic_DNA"/>
</dbReference>
<dbReference type="PANTHER" id="PTHR33428">
    <property type="entry name" value="CHLOROPHYLLASE-2, CHLOROPLASTIC"/>
    <property type="match status" value="1"/>
</dbReference>
<reference evidence="1 2" key="1">
    <citation type="submission" date="2019-11" db="EMBL/GenBank/DDBJ databases">
        <title>Acidiferrimicrobium australis gen. nov., sp. nov., an acidophilic and obligately heterotrophic, member of the Actinobacteria that catalyses dissimilatory oxido- reduction of iron isolated from metal-rich acidic water in Chile.</title>
        <authorList>
            <person name="Gonzalez D."/>
            <person name="Huber K."/>
            <person name="Hedrich S."/>
            <person name="Rojas-Villalobos C."/>
            <person name="Quatrini R."/>
            <person name="Dinamarca M.A."/>
            <person name="Schwarz A."/>
            <person name="Canales C."/>
            <person name="Nancucheo I."/>
        </authorList>
    </citation>
    <scope>NUCLEOTIDE SEQUENCE [LARGE SCALE GENOMIC DNA]</scope>
    <source>
        <strain evidence="1 2">USS-CCA1</strain>
    </source>
</reference>
<evidence type="ECO:0000313" key="1">
    <source>
        <dbReference type="EMBL" id="MST34981.1"/>
    </source>
</evidence>
<feature type="non-terminal residue" evidence="1">
    <location>
        <position position="1"/>
    </location>
</feature>
<evidence type="ECO:0008006" key="3">
    <source>
        <dbReference type="Google" id="ProtNLM"/>
    </source>
</evidence>
<organism evidence="1 2">
    <name type="scientific">Acidiferrimicrobium australe</name>
    <dbReference type="NCBI Taxonomy" id="2664430"/>
    <lineage>
        <taxon>Bacteria</taxon>
        <taxon>Bacillati</taxon>
        <taxon>Actinomycetota</taxon>
        <taxon>Acidimicrobiia</taxon>
        <taxon>Acidimicrobiales</taxon>
        <taxon>Acidimicrobiaceae</taxon>
        <taxon>Acidiferrimicrobium</taxon>
    </lineage>
</organism>